<dbReference type="OrthoDB" id="88171at2"/>
<dbReference type="RefSeq" id="WP_124797282.1">
    <property type="nucleotide sequence ID" value="NZ_RQYY01000023.1"/>
</dbReference>
<dbReference type="Proteomes" id="UP000281534">
    <property type="component" value="Unassembled WGS sequence"/>
</dbReference>
<accession>A0A3P1ULD5</accession>
<comment type="caution">
    <text evidence="1">The sequence shown here is derived from an EMBL/GenBank/DDBJ whole genome shotgun (WGS) entry which is preliminary data.</text>
</comment>
<dbReference type="AlphaFoldDB" id="A0A3P1ULD5"/>
<name>A0A3P1ULD5_9FUSO</name>
<organism evidence="1 2">
    <name type="scientific">Fusobacterium canifelinum</name>
    <dbReference type="NCBI Taxonomy" id="285729"/>
    <lineage>
        <taxon>Bacteria</taxon>
        <taxon>Fusobacteriati</taxon>
        <taxon>Fusobacteriota</taxon>
        <taxon>Fusobacteriia</taxon>
        <taxon>Fusobacteriales</taxon>
        <taxon>Fusobacteriaceae</taxon>
        <taxon>Fusobacterium</taxon>
    </lineage>
</organism>
<evidence type="ECO:0000313" key="1">
    <source>
        <dbReference type="EMBL" id="RRD22438.1"/>
    </source>
</evidence>
<proteinExistence type="predicted"/>
<gene>
    <name evidence="1" type="ORF">EII27_09770</name>
</gene>
<protein>
    <submittedName>
        <fullName evidence="1">Coproporphyrinogen III oxidase</fullName>
    </submittedName>
</protein>
<sequence>MTHDFNILGEEEKIYIDDNLILYIIETLEWVDTFYFLKTREKRKGLNYYGNTYFEGESIKKLRRIIFHWRELFGEARDDFEIIKTYDLDKDKYIKQKLNKNDVIEDLEKLISLCERAERENKIIEHWGI</sequence>
<evidence type="ECO:0000313" key="2">
    <source>
        <dbReference type="Proteomes" id="UP000281534"/>
    </source>
</evidence>
<reference evidence="1 2" key="1">
    <citation type="submission" date="2018-11" db="EMBL/GenBank/DDBJ databases">
        <title>Genomes From Bacteria Associated with the Canine Oral Cavity: a Test Case for Automated Genome-Based Taxonomic Assignment.</title>
        <authorList>
            <person name="Coil D.A."/>
            <person name="Jospin G."/>
            <person name="Darling A.E."/>
            <person name="Wallis C."/>
            <person name="Davis I.J."/>
            <person name="Harris S."/>
            <person name="Eisen J.A."/>
            <person name="Holcombe L.J."/>
            <person name="O'Flynn C."/>
        </authorList>
    </citation>
    <scope>NUCLEOTIDE SEQUENCE [LARGE SCALE GENOMIC DNA]</scope>
    <source>
        <strain evidence="1 2">OH4460_COT-188</strain>
    </source>
</reference>
<dbReference type="EMBL" id="RQYY01000023">
    <property type="protein sequence ID" value="RRD22438.1"/>
    <property type="molecule type" value="Genomic_DNA"/>
</dbReference>